<keyword evidence="8" id="KW-0051">Antiviral defense</keyword>
<keyword evidence="4" id="KW-0479">Metal-binding</keyword>
<accession>A0A2W4QQJ1</accession>
<organism evidence="9 10">
    <name type="scientific">Candidatus Methylumidiphilus alinenensis</name>
    <dbReference type="NCBI Taxonomy" id="2202197"/>
    <lineage>
        <taxon>Bacteria</taxon>
        <taxon>Pseudomonadati</taxon>
        <taxon>Pseudomonadota</taxon>
        <taxon>Gammaproteobacteria</taxon>
        <taxon>Methylococcales</taxon>
        <taxon>Candidatus Methylumidiphilus</taxon>
    </lineage>
</organism>
<gene>
    <name evidence="9" type="ORF">DM484_21345</name>
</gene>
<dbReference type="EMBL" id="QJPH01000428">
    <property type="protein sequence ID" value="PZN74441.1"/>
    <property type="molecule type" value="Genomic_DNA"/>
</dbReference>
<evidence type="ECO:0000256" key="5">
    <source>
        <dbReference type="ARBA" id="ARBA00022759"/>
    </source>
</evidence>
<dbReference type="GO" id="GO:0051607">
    <property type="term" value="P:defense response to virus"/>
    <property type="evidence" value="ECO:0007669"/>
    <property type="project" value="UniProtKB-KW"/>
</dbReference>
<keyword evidence="6" id="KW-0378">Hydrolase</keyword>
<reference evidence="9 10" key="1">
    <citation type="journal article" date="2018" name="Aquat. Microb. Ecol.">
        <title>Gammaproteobacterial methanotrophs dominate.</title>
        <authorList>
            <person name="Rissanen A.J."/>
            <person name="Saarenheimo J."/>
            <person name="Tiirola M."/>
            <person name="Peura S."/>
            <person name="Aalto S.L."/>
            <person name="Karvinen A."/>
            <person name="Nykanen H."/>
        </authorList>
    </citation>
    <scope>NUCLEOTIDE SEQUENCE [LARGE SCALE GENOMIC DNA]</scope>
    <source>
        <strain evidence="9">AMbin10</strain>
    </source>
</reference>
<dbReference type="GO" id="GO:0016787">
    <property type="term" value="F:hydrolase activity"/>
    <property type="evidence" value="ECO:0007669"/>
    <property type="project" value="UniProtKB-KW"/>
</dbReference>
<evidence type="ECO:0000313" key="10">
    <source>
        <dbReference type="Proteomes" id="UP000249396"/>
    </source>
</evidence>
<dbReference type="CDD" id="cd09725">
    <property type="entry name" value="Cas2_I_II_III"/>
    <property type="match status" value="1"/>
</dbReference>
<dbReference type="InterPro" id="IPR019199">
    <property type="entry name" value="Virulence_VapD/CRISPR_Cas2"/>
</dbReference>
<comment type="caution">
    <text evidence="9">The sequence shown here is derived from an EMBL/GenBank/DDBJ whole genome shotgun (WGS) entry which is preliminary data.</text>
</comment>
<comment type="cofactor">
    <cofactor evidence="1">
        <name>Mg(2+)</name>
        <dbReference type="ChEBI" id="CHEBI:18420"/>
    </cofactor>
</comment>
<protein>
    <submittedName>
        <fullName evidence="9">Uncharacterized protein</fullName>
    </submittedName>
</protein>
<evidence type="ECO:0000313" key="9">
    <source>
        <dbReference type="EMBL" id="PZN74441.1"/>
    </source>
</evidence>
<dbReference type="GO" id="GO:0004521">
    <property type="term" value="F:RNA endonuclease activity"/>
    <property type="evidence" value="ECO:0007669"/>
    <property type="project" value="InterPro"/>
</dbReference>
<feature type="non-terminal residue" evidence="9">
    <location>
        <position position="117"/>
    </location>
</feature>
<dbReference type="SUPFAM" id="SSF143430">
    <property type="entry name" value="TTP0101/SSO1404-like"/>
    <property type="match status" value="1"/>
</dbReference>
<evidence type="ECO:0000256" key="8">
    <source>
        <dbReference type="ARBA" id="ARBA00023118"/>
    </source>
</evidence>
<evidence type="ECO:0000256" key="7">
    <source>
        <dbReference type="ARBA" id="ARBA00022842"/>
    </source>
</evidence>
<dbReference type="Gene3D" id="3.30.70.240">
    <property type="match status" value="1"/>
</dbReference>
<keyword evidence="3" id="KW-0540">Nuclease</keyword>
<proteinExistence type="inferred from homology"/>
<dbReference type="Pfam" id="PF09827">
    <property type="entry name" value="CRISPR_Cas2"/>
    <property type="match status" value="1"/>
</dbReference>
<evidence type="ECO:0000256" key="6">
    <source>
        <dbReference type="ARBA" id="ARBA00022801"/>
    </source>
</evidence>
<dbReference type="GO" id="GO:0046872">
    <property type="term" value="F:metal ion binding"/>
    <property type="evidence" value="ECO:0007669"/>
    <property type="project" value="UniProtKB-KW"/>
</dbReference>
<keyword evidence="5" id="KW-0255">Endonuclease</keyword>
<evidence type="ECO:0000256" key="1">
    <source>
        <dbReference type="ARBA" id="ARBA00001946"/>
    </source>
</evidence>
<dbReference type="AlphaFoldDB" id="A0A2W4QQJ1"/>
<evidence type="ECO:0000256" key="4">
    <source>
        <dbReference type="ARBA" id="ARBA00022723"/>
    </source>
</evidence>
<name>A0A2W4QQJ1_9GAMM</name>
<dbReference type="GO" id="GO:0043571">
    <property type="term" value="P:maintenance of CRISPR repeat elements"/>
    <property type="evidence" value="ECO:0007669"/>
    <property type="project" value="InterPro"/>
</dbReference>
<dbReference type="InterPro" id="IPR021127">
    <property type="entry name" value="CRISPR_associated_Cas2"/>
</dbReference>
<sequence length="117" mass="13341">MHIYLACFDISDDKNRDRAGKELLTYGDRVQKSVFEIAIRRPEDFASSWPRCWKTATTSASTACAPTAAASPLAFAANASPNSRRRWWFRHLVNLRTLLGQMLKICYSYLAINRLRA</sequence>
<dbReference type="Proteomes" id="UP000249396">
    <property type="component" value="Unassembled WGS sequence"/>
</dbReference>
<keyword evidence="7" id="KW-0460">Magnesium</keyword>
<comment type="similarity">
    <text evidence="2">Belongs to the CRISPR-associated endoribonuclease Cas2 protein family.</text>
</comment>
<evidence type="ECO:0000256" key="2">
    <source>
        <dbReference type="ARBA" id="ARBA00009959"/>
    </source>
</evidence>
<evidence type="ECO:0000256" key="3">
    <source>
        <dbReference type="ARBA" id="ARBA00022722"/>
    </source>
</evidence>